<organism evidence="2 3">
    <name type="scientific">Tumebacillus algifaecis</name>
    <dbReference type="NCBI Taxonomy" id="1214604"/>
    <lineage>
        <taxon>Bacteria</taxon>
        <taxon>Bacillati</taxon>
        <taxon>Bacillota</taxon>
        <taxon>Bacilli</taxon>
        <taxon>Bacillales</taxon>
        <taxon>Alicyclobacillaceae</taxon>
        <taxon>Tumebacillus</taxon>
    </lineage>
</organism>
<dbReference type="Gene3D" id="3.60.40.10">
    <property type="entry name" value="PPM-type phosphatase domain"/>
    <property type="match status" value="1"/>
</dbReference>
<evidence type="ECO:0000259" key="1">
    <source>
        <dbReference type="PROSITE" id="PS51746"/>
    </source>
</evidence>
<name>A0A223D6M0_9BACL</name>
<dbReference type="CDD" id="cd00143">
    <property type="entry name" value="PP2Cc"/>
    <property type="match status" value="1"/>
</dbReference>
<keyword evidence="3" id="KW-1185">Reference proteome</keyword>
<dbReference type="AlphaFoldDB" id="A0A223D6M0"/>
<gene>
    <name evidence="2" type="ORF">CIG75_12490</name>
</gene>
<dbReference type="GO" id="GO:0004722">
    <property type="term" value="F:protein serine/threonine phosphatase activity"/>
    <property type="evidence" value="ECO:0007669"/>
    <property type="project" value="InterPro"/>
</dbReference>
<dbReference type="OrthoDB" id="9801841at2"/>
<dbReference type="Pfam" id="PF13672">
    <property type="entry name" value="PP2C_2"/>
    <property type="match status" value="1"/>
</dbReference>
<dbReference type="NCBIfam" id="NF033484">
    <property type="entry name" value="Stp1_PP2C_phos"/>
    <property type="match status" value="1"/>
</dbReference>
<reference evidence="2 3" key="1">
    <citation type="journal article" date="2015" name="Int. J. Syst. Evol. Microbiol.">
        <title>Tumebacillus algifaecis sp. nov., isolated from decomposing algal scum.</title>
        <authorList>
            <person name="Wu Y.F."/>
            <person name="Zhang B."/>
            <person name="Xing P."/>
            <person name="Wu Q.L."/>
            <person name="Liu S.J."/>
        </authorList>
    </citation>
    <scope>NUCLEOTIDE SEQUENCE [LARGE SCALE GENOMIC DNA]</scope>
    <source>
        <strain evidence="2 3">THMBR28</strain>
    </source>
</reference>
<dbReference type="InterPro" id="IPR036457">
    <property type="entry name" value="PPM-type-like_dom_sf"/>
</dbReference>
<accession>A0A223D6M0</accession>
<dbReference type="SMART" id="SM00331">
    <property type="entry name" value="PP2C_SIG"/>
    <property type="match status" value="1"/>
</dbReference>
<dbReference type="PROSITE" id="PS51746">
    <property type="entry name" value="PPM_2"/>
    <property type="match status" value="1"/>
</dbReference>
<protein>
    <submittedName>
        <fullName evidence="2">Serine/threonine protein phosphatase</fullName>
    </submittedName>
</protein>
<dbReference type="InterPro" id="IPR015655">
    <property type="entry name" value="PP2C"/>
</dbReference>
<evidence type="ECO:0000313" key="2">
    <source>
        <dbReference type="EMBL" id="ASS77215.1"/>
    </source>
</evidence>
<dbReference type="KEGG" id="tab:CIG75_12490"/>
<dbReference type="SUPFAM" id="SSF81606">
    <property type="entry name" value="PP2C-like"/>
    <property type="match status" value="1"/>
</dbReference>
<evidence type="ECO:0000313" key="3">
    <source>
        <dbReference type="Proteomes" id="UP000214688"/>
    </source>
</evidence>
<dbReference type="EMBL" id="CP022657">
    <property type="protein sequence ID" value="ASS77215.1"/>
    <property type="molecule type" value="Genomic_DNA"/>
</dbReference>
<feature type="domain" description="PPM-type phosphatase" evidence="1">
    <location>
        <begin position="2"/>
        <end position="242"/>
    </location>
</feature>
<dbReference type="PANTHER" id="PTHR47992">
    <property type="entry name" value="PROTEIN PHOSPHATASE"/>
    <property type="match status" value="1"/>
</dbReference>
<proteinExistence type="predicted"/>
<dbReference type="InterPro" id="IPR001932">
    <property type="entry name" value="PPM-type_phosphatase-like_dom"/>
</dbReference>
<dbReference type="SMART" id="SM00332">
    <property type="entry name" value="PP2Cc"/>
    <property type="match status" value="1"/>
</dbReference>
<dbReference type="Proteomes" id="UP000214688">
    <property type="component" value="Chromosome"/>
</dbReference>
<sequence>MHYAARTHIGLVRQINEDSYAVDAELTPFGVAVVADGMGGHLAGEVASSLAIETVVSHINEALRGAESYDASDLIVDAMQLANRVVFERASTSEGLSGMGTTLVTALLNSEEIYLGHIGDSRAYLFADGELLQLTDDHTLVNELYKNGQLTAEEACVHPQRNIVTRSVGSFETVQADLYHRTWGEGNILLICSDGLTNMVKEEAMIQIFAADLSLEAMVDAMIDQALAAGGHDNITVVAVQNRAERGDAL</sequence>